<evidence type="ECO:0000256" key="1">
    <source>
        <dbReference type="ARBA" id="ARBA00004308"/>
    </source>
</evidence>
<keyword evidence="4" id="KW-0793">Thylakoid</keyword>
<dbReference type="PANTHER" id="PTHR34011">
    <property type="entry name" value="PHYCOBILISOME 32.1 KDA LINKER POLYPEPTIDE, PHYCOCYANIN-ASSOCIATED, ROD 2-RELATED"/>
    <property type="match status" value="1"/>
</dbReference>
<dbReference type="EMBL" id="JAYGHX010000013">
    <property type="protein sequence ID" value="MEA5392612.1"/>
    <property type="molecule type" value="Genomic_DNA"/>
</dbReference>
<organism evidence="9 10">
    <name type="scientific">Cyanobium gracile UHCC 0139</name>
    <dbReference type="NCBI Taxonomy" id="3110308"/>
    <lineage>
        <taxon>Bacteria</taxon>
        <taxon>Bacillati</taxon>
        <taxon>Cyanobacteriota</taxon>
        <taxon>Cyanophyceae</taxon>
        <taxon>Synechococcales</taxon>
        <taxon>Prochlorococcaceae</taxon>
        <taxon>Cyanobium</taxon>
    </lineage>
</organism>
<evidence type="ECO:0000256" key="6">
    <source>
        <dbReference type="PROSITE-ProRule" id="PRU00775"/>
    </source>
</evidence>
<comment type="similarity">
    <text evidence="6">Belongs to the phycobilisome linker protein family.</text>
</comment>
<evidence type="ECO:0000256" key="4">
    <source>
        <dbReference type="ARBA" id="ARBA00023078"/>
    </source>
</evidence>
<gene>
    <name evidence="9" type="ORF">VB738_15215</name>
</gene>
<feature type="domain" description="PBS-linker" evidence="8">
    <location>
        <begin position="11"/>
        <end position="193"/>
    </location>
</feature>
<protein>
    <submittedName>
        <fullName evidence="9">Phycobilisome rod-core linker polypeptide</fullName>
    </submittedName>
</protein>
<name>A0ABU5RXX6_9CYAN</name>
<dbReference type="PROSITE" id="PS51445">
    <property type="entry name" value="PBS_LINKER"/>
    <property type="match status" value="1"/>
</dbReference>
<keyword evidence="3 6" id="KW-0605">Phycobilisome</keyword>
<evidence type="ECO:0000256" key="3">
    <source>
        <dbReference type="ARBA" id="ARBA00022738"/>
    </source>
</evidence>
<dbReference type="RefSeq" id="WP_323306553.1">
    <property type="nucleotide sequence ID" value="NZ_JAYGHX010000013.1"/>
</dbReference>
<reference evidence="9 10" key="1">
    <citation type="submission" date="2023-12" db="EMBL/GenBank/DDBJ databases">
        <title>Baltic Sea Cyanobacteria.</title>
        <authorList>
            <person name="Delbaje E."/>
            <person name="Fewer D.P."/>
            <person name="Shishido T.K."/>
        </authorList>
    </citation>
    <scope>NUCLEOTIDE SEQUENCE [LARGE SCALE GENOMIC DNA]</scope>
    <source>
        <strain evidence="9 10">UHCC 0139</strain>
    </source>
</reference>
<evidence type="ECO:0000313" key="9">
    <source>
        <dbReference type="EMBL" id="MEA5392612.1"/>
    </source>
</evidence>
<feature type="transmembrane region" description="Helical" evidence="7">
    <location>
        <begin position="226"/>
        <end position="250"/>
    </location>
</feature>
<keyword evidence="7" id="KW-0812">Transmembrane</keyword>
<keyword evidence="7" id="KW-1133">Transmembrane helix</keyword>
<dbReference type="InterPro" id="IPR038255">
    <property type="entry name" value="PBS_linker_sf"/>
</dbReference>
<comment type="caution">
    <text evidence="9">The sequence shown here is derived from an EMBL/GenBank/DDBJ whole genome shotgun (WGS) entry which is preliminary data.</text>
</comment>
<keyword evidence="5 7" id="KW-0472">Membrane</keyword>
<evidence type="ECO:0000259" key="8">
    <source>
        <dbReference type="PROSITE" id="PS51445"/>
    </source>
</evidence>
<dbReference type="Proteomes" id="UP001304461">
    <property type="component" value="Unassembled WGS sequence"/>
</dbReference>
<evidence type="ECO:0000256" key="5">
    <source>
        <dbReference type="ARBA" id="ARBA00023136"/>
    </source>
</evidence>
<keyword evidence="10" id="KW-1185">Reference proteome</keyword>
<sequence>MALPLLAARPSSLNARVPSFAIASEESPRQAVATLETRKASGDRLSLDVQIEQAYRQIFFHAFKVDREAVLESQLRSGQITMRDFIRGLLLSRRFREGFYDCNSNYRLVEQLVGRVLGRPVYGEQERIRYSILIAQHGLMALVDTLLDSPEYLEAFGYDTVPYQRSRVLPGRAQGERPFNQQAPRYDGRWRDVIASRAPRGANPWSPGTPRPAWLGEQPSPLARQIWQGLVTAGGFAITGLVLWTAAAMLSTGAP</sequence>
<keyword evidence="2" id="KW-0042">Antenna complex</keyword>
<dbReference type="InterPro" id="IPR001297">
    <property type="entry name" value="PBS_linker_dom"/>
</dbReference>
<evidence type="ECO:0000313" key="10">
    <source>
        <dbReference type="Proteomes" id="UP001304461"/>
    </source>
</evidence>
<accession>A0ABU5RXX6</accession>
<comment type="subcellular location">
    <subcellularLocation>
        <location evidence="1">Endomembrane system</location>
    </subcellularLocation>
</comment>
<evidence type="ECO:0000256" key="2">
    <source>
        <dbReference type="ARBA" id="ARBA00022549"/>
    </source>
</evidence>
<dbReference type="Gene3D" id="1.10.3130.20">
    <property type="entry name" value="Phycobilisome linker domain"/>
    <property type="match status" value="1"/>
</dbReference>
<evidence type="ECO:0000256" key="7">
    <source>
        <dbReference type="SAM" id="Phobius"/>
    </source>
</evidence>
<dbReference type="Pfam" id="PF00427">
    <property type="entry name" value="PBS_linker_poly"/>
    <property type="match status" value="1"/>
</dbReference>
<proteinExistence type="inferred from homology"/>